<feature type="compositionally biased region" description="Low complexity" evidence="7">
    <location>
        <begin position="153"/>
        <end position="171"/>
    </location>
</feature>
<reference evidence="9" key="2">
    <citation type="submission" date="2013-10" db="EMBL/GenBank/DDBJ databases">
        <authorList>
            <person name="Aslett M."/>
        </authorList>
    </citation>
    <scope>NUCLEOTIDE SEQUENCE [LARGE SCALE GENOMIC DNA]</scope>
    <source>
        <strain evidence="9">Houghton</strain>
    </source>
</reference>
<evidence type="ECO:0000256" key="6">
    <source>
        <dbReference type="ARBA" id="ARBA00035188"/>
    </source>
</evidence>
<evidence type="ECO:0000256" key="2">
    <source>
        <dbReference type="ARBA" id="ARBA00006073"/>
    </source>
</evidence>
<evidence type="ECO:0000313" key="10">
    <source>
        <dbReference type="Proteomes" id="UP000018201"/>
    </source>
</evidence>
<evidence type="ECO:0000256" key="4">
    <source>
        <dbReference type="ARBA" id="ARBA00023128"/>
    </source>
</evidence>
<dbReference type="PANTHER" id="PTHR21396:SF2">
    <property type="entry name" value="LARGE RIBOSOMAL SUBUNIT PROTEIN ML43"/>
    <property type="match status" value="1"/>
</dbReference>
<gene>
    <name evidence="9" type="ORF">EPH_0072240</name>
</gene>
<proteinExistence type="inferred from homology"/>
<dbReference type="AlphaFoldDB" id="U6H158"/>
<keyword evidence="3" id="KW-0689">Ribosomal protein</keyword>
<dbReference type="Gene3D" id="3.40.30.10">
    <property type="entry name" value="Glutaredoxin"/>
    <property type="match status" value="1"/>
</dbReference>
<dbReference type="Proteomes" id="UP000018201">
    <property type="component" value="Unassembled WGS sequence"/>
</dbReference>
<dbReference type="SMART" id="SM00916">
    <property type="entry name" value="L51_S25_CI-B8"/>
    <property type="match status" value="1"/>
</dbReference>
<dbReference type="Pfam" id="PF05047">
    <property type="entry name" value="L51_S25_CI-B8"/>
    <property type="match status" value="1"/>
</dbReference>
<evidence type="ECO:0000256" key="1">
    <source>
        <dbReference type="ARBA" id="ARBA00004173"/>
    </source>
</evidence>
<evidence type="ECO:0000259" key="8">
    <source>
        <dbReference type="SMART" id="SM00916"/>
    </source>
</evidence>
<dbReference type="EMBL" id="HG695134">
    <property type="protein sequence ID" value="CDI86321.1"/>
    <property type="molecule type" value="Genomic_DNA"/>
</dbReference>
<dbReference type="PANTHER" id="PTHR21396">
    <property type="entry name" value="39S RIBOSOMAL PROTEIN L43"/>
    <property type="match status" value="1"/>
</dbReference>
<comment type="subcellular location">
    <subcellularLocation>
        <location evidence="1">Mitochondrion</location>
    </subcellularLocation>
</comment>
<feature type="domain" description="Ribosomal protein/NADH dehydrogenase" evidence="8">
    <location>
        <begin position="18"/>
        <end position="91"/>
    </location>
</feature>
<accession>U6H158</accession>
<reference evidence="9" key="1">
    <citation type="submission" date="2013-10" db="EMBL/GenBank/DDBJ databases">
        <title>Genomic analysis of the causative agents of coccidiosis in chickens.</title>
        <authorList>
            <person name="Reid A.J."/>
            <person name="Blake D."/>
            <person name="Billington K."/>
            <person name="Browne H."/>
            <person name="Dunn M."/>
            <person name="Hung S."/>
            <person name="Kawahara F."/>
            <person name="Miranda-Saavedra D."/>
            <person name="Mourier T."/>
            <person name="Nagra H."/>
            <person name="Otto T.D."/>
            <person name="Rawlings N."/>
            <person name="Sanchez A."/>
            <person name="Sanders M."/>
            <person name="Subramaniam C."/>
            <person name="Tay Y."/>
            <person name="Dear P."/>
            <person name="Doerig C."/>
            <person name="Gruber A."/>
            <person name="Parkinson J."/>
            <person name="Shirley M."/>
            <person name="Wan K.L."/>
            <person name="Berriman M."/>
            <person name="Tomley F."/>
            <person name="Pain A."/>
        </authorList>
    </citation>
    <scope>NUCLEOTIDE SEQUENCE [LARGE SCALE GENOMIC DNA]</scope>
    <source>
        <strain evidence="9">Houghton</strain>
    </source>
</reference>
<dbReference type="VEuPathDB" id="ToxoDB:EPH_0072240"/>
<dbReference type="InterPro" id="IPR007741">
    <property type="entry name" value="Ribosomal_mL43/mS25/NADH_DH"/>
</dbReference>
<evidence type="ECO:0000256" key="3">
    <source>
        <dbReference type="ARBA" id="ARBA00022980"/>
    </source>
</evidence>
<evidence type="ECO:0000256" key="7">
    <source>
        <dbReference type="SAM" id="MobiDB-lite"/>
    </source>
</evidence>
<keyword evidence="5" id="KW-0687">Ribonucleoprotein</keyword>
<sequence>MCERGVWQLQQVLLRYSETGYSSSGVRFYLKHLLPSWEQRNPQVEVVLQQDKYEQPQATFVFKSGARSEIPLENLQPRQVEELLQLHRDSSGPNNFLRHGGPKVWTERRSIQAIRGEGRWGSEREFPKGWDQLALKYAHYQPLMREPVVPNPQQQQPEQQRQQQQYQQQQR</sequence>
<dbReference type="GO" id="GO:0032543">
    <property type="term" value="P:mitochondrial translation"/>
    <property type="evidence" value="ECO:0007669"/>
    <property type="project" value="InterPro"/>
</dbReference>
<feature type="region of interest" description="Disordered" evidence="7">
    <location>
        <begin position="144"/>
        <end position="171"/>
    </location>
</feature>
<dbReference type="OrthoDB" id="88at2759"/>
<keyword evidence="4" id="KW-0496">Mitochondrion</keyword>
<evidence type="ECO:0000256" key="5">
    <source>
        <dbReference type="ARBA" id="ARBA00023274"/>
    </source>
</evidence>
<evidence type="ECO:0000313" key="9">
    <source>
        <dbReference type="EMBL" id="CDI86321.1"/>
    </source>
</evidence>
<protein>
    <recommendedName>
        <fullName evidence="6">Large ribosomal subunit protein mL43</fullName>
    </recommendedName>
</protein>
<organism evidence="9 10">
    <name type="scientific">Eimeria praecox</name>
    <dbReference type="NCBI Taxonomy" id="51316"/>
    <lineage>
        <taxon>Eukaryota</taxon>
        <taxon>Sar</taxon>
        <taxon>Alveolata</taxon>
        <taxon>Apicomplexa</taxon>
        <taxon>Conoidasida</taxon>
        <taxon>Coccidia</taxon>
        <taxon>Eucoccidiorida</taxon>
        <taxon>Eimeriorina</taxon>
        <taxon>Eimeriidae</taxon>
        <taxon>Eimeria</taxon>
    </lineage>
</organism>
<dbReference type="InterPro" id="IPR039927">
    <property type="entry name" value="Ribosomal_mL43"/>
</dbReference>
<name>U6H158_9EIME</name>
<dbReference type="GO" id="GO:0003735">
    <property type="term" value="F:structural constituent of ribosome"/>
    <property type="evidence" value="ECO:0007669"/>
    <property type="project" value="InterPro"/>
</dbReference>
<comment type="similarity">
    <text evidence="2">Belongs to the mitochondrion-specific ribosomal protein mL43 family.</text>
</comment>
<keyword evidence="10" id="KW-1185">Reference proteome</keyword>
<dbReference type="InterPro" id="IPR036249">
    <property type="entry name" value="Thioredoxin-like_sf"/>
</dbReference>
<dbReference type="GO" id="GO:0005762">
    <property type="term" value="C:mitochondrial large ribosomal subunit"/>
    <property type="evidence" value="ECO:0007669"/>
    <property type="project" value="TreeGrafter"/>
</dbReference>
<dbReference type="SUPFAM" id="SSF52833">
    <property type="entry name" value="Thioredoxin-like"/>
    <property type="match status" value="1"/>
</dbReference>